<name>A0A1W1Z7R6_9FLAO</name>
<evidence type="ECO:0000313" key="2">
    <source>
        <dbReference type="Proteomes" id="UP000192360"/>
    </source>
</evidence>
<evidence type="ECO:0000313" key="1">
    <source>
        <dbReference type="EMBL" id="SMC44453.1"/>
    </source>
</evidence>
<dbReference type="Proteomes" id="UP000192360">
    <property type="component" value="Unassembled WGS sequence"/>
</dbReference>
<accession>A0A1W1Z7R6</accession>
<organism evidence="1 2">
    <name type="scientific">Cellulophaga tyrosinoxydans</name>
    <dbReference type="NCBI Taxonomy" id="504486"/>
    <lineage>
        <taxon>Bacteria</taxon>
        <taxon>Pseudomonadati</taxon>
        <taxon>Bacteroidota</taxon>
        <taxon>Flavobacteriia</taxon>
        <taxon>Flavobacteriales</taxon>
        <taxon>Flavobacteriaceae</taxon>
        <taxon>Cellulophaga</taxon>
    </lineage>
</organism>
<dbReference type="OrthoDB" id="9893254at2"/>
<reference evidence="1 2" key="1">
    <citation type="submission" date="2017-04" db="EMBL/GenBank/DDBJ databases">
        <authorList>
            <person name="Afonso C.L."/>
            <person name="Miller P.J."/>
            <person name="Scott M.A."/>
            <person name="Spackman E."/>
            <person name="Goraichik I."/>
            <person name="Dimitrov K.M."/>
            <person name="Suarez D.L."/>
            <person name="Swayne D.E."/>
        </authorList>
    </citation>
    <scope>NUCLEOTIDE SEQUENCE [LARGE SCALE GENOMIC DNA]</scope>
    <source>
        <strain evidence="1 2">DSM 21164</strain>
    </source>
</reference>
<dbReference type="RefSeq" id="WP_084060511.1">
    <property type="nucleotide sequence ID" value="NZ_FWXO01000001.1"/>
</dbReference>
<dbReference type="STRING" id="504486.SAMN05660703_1251"/>
<sequence length="183" mass="21357">MKNILFILCLVISQLAIGQTYEVINSIFANKKSNTNLYYKFVPLISNYNSSILTRRFFEEEWAPIKSEQTPDINLFLSGISIDHLESFSRIKDTTIIEETKLSSNIILVRDLDPYNQKVSFDTLNQQKLICRISIPFISHSKDWAIIFYSCSSDATDGSGDLYIYRKLENKWIYYHKINLYIP</sequence>
<keyword evidence="2" id="KW-1185">Reference proteome</keyword>
<protein>
    <submittedName>
        <fullName evidence="1">Uncharacterized protein</fullName>
    </submittedName>
</protein>
<dbReference type="EMBL" id="FWXO01000001">
    <property type="protein sequence ID" value="SMC44453.1"/>
    <property type="molecule type" value="Genomic_DNA"/>
</dbReference>
<dbReference type="AlphaFoldDB" id="A0A1W1Z7R6"/>
<gene>
    <name evidence="1" type="ORF">SAMN05660703_1251</name>
</gene>
<proteinExistence type="predicted"/>